<evidence type="ECO:0000259" key="8">
    <source>
        <dbReference type="SMART" id="SM00359"/>
    </source>
</evidence>
<dbReference type="InterPro" id="IPR011529">
    <property type="entry name" value="Glu_5kinase"/>
</dbReference>
<dbReference type="CDD" id="cd21157">
    <property type="entry name" value="PUA_G5K"/>
    <property type="match status" value="1"/>
</dbReference>
<evidence type="ECO:0000256" key="7">
    <source>
        <dbReference type="ARBA" id="ARBA00022840"/>
    </source>
</evidence>
<dbReference type="PRINTS" id="PR00474">
    <property type="entry name" value="GLU5KINASE"/>
</dbReference>
<dbReference type="SMART" id="SM00359">
    <property type="entry name" value="PUA"/>
    <property type="match status" value="1"/>
</dbReference>
<organism evidence="9">
    <name type="scientific">hydrothermal vent metagenome</name>
    <dbReference type="NCBI Taxonomy" id="652676"/>
    <lineage>
        <taxon>unclassified sequences</taxon>
        <taxon>metagenomes</taxon>
        <taxon>ecological metagenomes</taxon>
    </lineage>
</organism>
<dbReference type="GO" id="GO:0005829">
    <property type="term" value="C:cytosol"/>
    <property type="evidence" value="ECO:0007669"/>
    <property type="project" value="TreeGrafter"/>
</dbReference>
<dbReference type="HAMAP" id="MF_00456">
    <property type="entry name" value="ProB"/>
    <property type="match status" value="1"/>
</dbReference>
<dbReference type="PANTHER" id="PTHR43654:SF1">
    <property type="entry name" value="ISOPENTENYL PHOSPHATE KINASE"/>
    <property type="match status" value="1"/>
</dbReference>
<gene>
    <name evidence="9" type="ORF">MNBD_NITROSPIRAE01-1503</name>
</gene>
<keyword evidence="2" id="KW-0028">Amino-acid biosynthesis</keyword>
<reference evidence="9" key="1">
    <citation type="submission" date="2018-06" db="EMBL/GenBank/DDBJ databases">
        <authorList>
            <person name="Zhirakovskaya E."/>
        </authorList>
    </citation>
    <scope>NUCLEOTIDE SEQUENCE</scope>
</reference>
<evidence type="ECO:0000313" key="9">
    <source>
        <dbReference type="EMBL" id="VAX27969.1"/>
    </source>
</evidence>
<dbReference type="Gene3D" id="2.30.130.10">
    <property type="entry name" value="PUA domain"/>
    <property type="match status" value="1"/>
</dbReference>
<dbReference type="InterPro" id="IPR041739">
    <property type="entry name" value="G5K_ProB"/>
</dbReference>
<dbReference type="GO" id="GO:0008652">
    <property type="term" value="P:amino acid biosynthetic process"/>
    <property type="evidence" value="ECO:0007669"/>
    <property type="project" value="UniProtKB-KW"/>
</dbReference>
<evidence type="ECO:0000256" key="6">
    <source>
        <dbReference type="ARBA" id="ARBA00022777"/>
    </source>
</evidence>
<dbReference type="FunFam" id="2.30.130.10:FF:000007">
    <property type="entry name" value="Glutamate 5-kinase"/>
    <property type="match status" value="1"/>
</dbReference>
<dbReference type="PANTHER" id="PTHR43654">
    <property type="entry name" value="GLUTAMATE 5-KINASE"/>
    <property type="match status" value="1"/>
</dbReference>
<dbReference type="CDD" id="cd04242">
    <property type="entry name" value="AAK_G5K_ProB"/>
    <property type="match status" value="1"/>
</dbReference>
<dbReference type="InterPro" id="IPR036974">
    <property type="entry name" value="PUA_sf"/>
</dbReference>
<dbReference type="AlphaFoldDB" id="A0A3B1CCM9"/>
<name>A0A3B1CCM9_9ZZZZ</name>
<sequence length="379" mass="40995">MSSHRQDLHKNKRIVIKIGSNVIASHDKGLNEARLSEIAGEMALLRDAGHELLLVSSGAVLCGAEKLGLSELPKSIPMKQAAAAVGQSCLMWAYERLFSAYKFQVAQILLTHDGITNRRRFINARNTLMTLLEHQVLPIINENDTVTVDEIKMGDNDNLAAQVAHLVDASLLIVFSDVDGLYSEDPRLNPAAKQLTLVESVTDEIEAMAGGTNRRGGTGGMLTKVQMARKVAAYGVTTLLLNGLKKGLMQKAFAGEVHGTLFLPETTRRSSRKHWIASSLKPKGALFLDEGAVAAITTNGRSLLPSGIAAVDGDFEVGDALRCLSPERKVVAIGLTNYNASEMMKIKGCRSTQIEKLLGYKGADEVIHRDNLVVFNGIV</sequence>
<feature type="domain" description="PUA" evidence="8">
    <location>
        <begin position="284"/>
        <end position="367"/>
    </location>
</feature>
<dbReference type="InterPro" id="IPR015947">
    <property type="entry name" value="PUA-like_sf"/>
</dbReference>
<dbReference type="InterPro" id="IPR001057">
    <property type="entry name" value="Glu/AcGlu_kinase"/>
</dbReference>
<protein>
    <submittedName>
        <fullName evidence="9">Glutamate 5-kinase / RNA-binding C-terminal domain PUA</fullName>
        <ecNumber evidence="9">2.7.2.11</ecNumber>
    </submittedName>
</protein>
<evidence type="ECO:0000256" key="3">
    <source>
        <dbReference type="ARBA" id="ARBA00022650"/>
    </source>
</evidence>
<dbReference type="Pfam" id="PF00696">
    <property type="entry name" value="AA_kinase"/>
    <property type="match status" value="1"/>
</dbReference>
<keyword evidence="7" id="KW-0067">ATP-binding</keyword>
<dbReference type="NCBIfam" id="TIGR01027">
    <property type="entry name" value="proB"/>
    <property type="match status" value="1"/>
</dbReference>
<keyword evidence="3" id="KW-0641">Proline biosynthesis</keyword>
<dbReference type="InterPro" id="IPR036393">
    <property type="entry name" value="AceGlu_kinase-like_sf"/>
</dbReference>
<dbReference type="SUPFAM" id="SSF53633">
    <property type="entry name" value="Carbamate kinase-like"/>
    <property type="match status" value="1"/>
</dbReference>
<dbReference type="PROSITE" id="PS50890">
    <property type="entry name" value="PUA"/>
    <property type="match status" value="1"/>
</dbReference>
<keyword evidence="4 9" id="KW-0808">Transferase</keyword>
<dbReference type="EMBL" id="UOGF01000034">
    <property type="protein sequence ID" value="VAX27969.1"/>
    <property type="molecule type" value="Genomic_DNA"/>
</dbReference>
<dbReference type="GO" id="GO:0004349">
    <property type="term" value="F:glutamate 5-kinase activity"/>
    <property type="evidence" value="ECO:0007669"/>
    <property type="project" value="UniProtKB-EC"/>
</dbReference>
<dbReference type="InterPro" id="IPR005715">
    <property type="entry name" value="Glu_5kinase/COase_Synthase"/>
</dbReference>
<dbReference type="GO" id="GO:0005524">
    <property type="term" value="F:ATP binding"/>
    <property type="evidence" value="ECO:0007669"/>
    <property type="project" value="UniProtKB-KW"/>
</dbReference>
<dbReference type="InterPro" id="IPR002478">
    <property type="entry name" value="PUA"/>
</dbReference>
<accession>A0A3B1CCM9</accession>
<evidence type="ECO:0000256" key="4">
    <source>
        <dbReference type="ARBA" id="ARBA00022679"/>
    </source>
</evidence>
<dbReference type="InterPro" id="IPR001048">
    <property type="entry name" value="Asp/Glu/Uridylate_kinase"/>
</dbReference>
<dbReference type="EC" id="2.7.2.11" evidence="9"/>
<dbReference type="SUPFAM" id="SSF88697">
    <property type="entry name" value="PUA domain-like"/>
    <property type="match status" value="1"/>
</dbReference>
<dbReference type="PIRSF" id="PIRSF000729">
    <property type="entry name" value="GK"/>
    <property type="match status" value="1"/>
</dbReference>
<keyword evidence="5" id="KW-0547">Nucleotide-binding</keyword>
<evidence type="ECO:0000256" key="5">
    <source>
        <dbReference type="ARBA" id="ARBA00022741"/>
    </source>
</evidence>
<keyword evidence="1" id="KW-0963">Cytoplasm</keyword>
<evidence type="ECO:0000256" key="1">
    <source>
        <dbReference type="ARBA" id="ARBA00022490"/>
    </source>
</evidence>
<dbReference type="Gene3D" id="3.40.1160.10">
    <property type="entry name" value="Acetylglutamate kinase-like"/>
    <property type="match status" value="1"/>
</dbReference>
<evidence type="ECO:0000256" key="2">
    <source>
        <dbReference type="ARBA" id="ARBA00022605"/>
    </source>
</evidence>
<dbReference type="FunFam" id="3.40.1160.10:FF:000018">
    <property type="entry name" value="Glutamate 5-kinase"/>
    <property type="match status" value="1"/>
</dbReference>
<dbReference type="Pfam" id="PF01472">
    <property type="entry name" value="PUA"/>
    <property type="match status" value="1"/>
</dbReference>
<proteinExistence type="inferred from homology"/>
<keyword evidence="6 9" id="KW-0418">Kinase</keyword>
<dbReference type="GO" id="GO:0003723">
    <property type="term" value="F:RNA binding"/>
    <property type="evidence" value="ECO:0007669"/>
    <property type="project" value="InterPro"/>
</dbReference>